<dbReference type="OrthoDB" id="693493at2"/>
<dbReference type="PROSITE" id="PS52016">
    <property type="entry name" value="TONB_DEPENDENT_REC_3"/>
    <property type="match status" value="1"/>
</dbReference>
<keyword evidence="13" id="KW-1185">Reference proteome</keyword>
<evidence type="ECO:0000256" key="2">
    <source>
        <dbReference type="ARBA" id="ARBA00022448"/>
    </source>
</evidence>
<keyword evidence="5 9" id="KW-0798">TonB box</keyword>
<dbReference type="InterPro" id="IPR023996">
    <property type="entry name" value="TonB-dep_OMP_SusC/RagA"/>
</dbReference>
<reference evidence="12 13" key="1">
    <citation type="submission" date="2019-02" db="EMBL/GenBank/DDBJ databases">
        <authorList>
            <person name="Li Y."/>
        </authorList>
    </citation>
    <scope>NUCLEOTIDE SEQUENCE [LARGE SCALE GENOMIC DNA]</scope>
    <source>
        <strain evidence="12 13">30C10-4-7</strain>
    </source>
</reference>
<gene>
    <name evidence="12" type="ORF">EWE74_06960</name>
</gene>
<dbReference type="Gene3D" id="2.40.170.20">
    <property type="entry name" value="TonB-dependent receptor, beta-barrel domain"/>
    <property type="match status" value="1"/>
</dbReference>
<proteinExistence type="inferred from homology"/>
<evidence type="ECO:0000256" key="7">
    <source>
        <dbReference type="ARBA" id="ARBA00023237"/>
    </source>
</evidence>
<dbReference type="Pfam" id="PF00593">
    <property type="entry name" value="TonB_dep_Rec_b-barrel"/>
    <property type="match status" value="1"/>
</dbReference>
<evidence type="ECO:0000256" key="9">
    <source>
        <dbReference type="RuleBase" id="RU003357"/>
    </source>
</evidence>
<keyword evidence="2 8" id="KW-0813">Transport</keyword>
<dbReference type="Pfam" id="PF07715">
    <property type="entry name" value="Plug"/>
    <property type="match status" value="1"/>
</dbReference>
<sequence>MMKLIIIIACICLCYVKAYSQVVDSIQGSVVDNINGNPISGAVIEGRYGRVLTSTNNKGLFSFLAAESLQSISVKSMGYISKEVSLEKDKSRYEIELIPQAHELEEVEINTGYYTLPKERVTGSAVLLGQEELNKSFQGNILQRLEGQAPGLQFVDPEANEASSIRMRGLGTIESSSAPLIVVDNFPYEGDINNIDPNTIDQVTILRDAAAASIWGAQAGNGVIVITTKKGKKGDGIRIGLNASTFTSDKPDLYYNQSRLPASVVMRVEQEKYEAGSYRFADNLAIPLYVELLKKRDDGFVSLEDFEFMKNRYETNDILSDATKYLYQPQSGNMIGVNIAGGGDKHTYSVNIGRWRENQELRGNSNGRMTMDSKVHFSPYKWLDAGVGIAYANIKTVNNGIGIERLNVNNIGISPYMDLIYDGRHSVVPRLGLRPYFIEQAVESGLLDWGYRPLDELNLVDNRTRSREMRFDADLGVKPFQGAGITLRYQFTGNNAIDDTHYDKDSYYVRDLVNSLTQPNGTQIIPYNGILTVGSPSERNAHYFRLQANYENVKAVDHAFRMLGGAEVRSAVLESFPGSVLYNYDADYLTGSNAYNFNQSYPRRPSGSMRIPPGSTNYRLYTNRDLSYYGNVSYSFLNKYDVTGSVRWDGSNLFGVKTNQKGAPLWSTGIKWDVHKEGFLDKVSWLNRLNTRVTYGVMGNVNRNVTHYPTISFTNSLVNLSSASLRSIGNPSLSWEKVKFLNYALDAGFFGDRLSLSIEHYIKKGENLIGDNYLDPTTGIDGVYKINYADIRTSGWDFQLTFRNTFNNSFKWSTTINASVVYNEVTDFSTNLNIIPATYVSSQYTPVDKGRSKDVMYAYPWNGLSGDTGLPLVHYEEEERTDYANYIREAFTSTDQLSIVGVKVPPFYGSMRHTLVYKAFEISCLLAWKGNYVFRRQSMVPGGEYETEFHMDYFKRWEKKGDEQQTDVPRLVPLEEIDADIRAAASYYRYSEAVVERGDHIRLQDVTISFRPAAKFFSRMGIKNVVLNGHVRNVGLIWKKNAAALDPDFPNSRYRHPRRYTVGMNINF</sequence>
<comment type="similarity">
    <text evidence="8 9">Belongs to the TonB-dependent receptor family.</text>
</comment>
<evidence type="ECO:0000313" key="12">
    <source>
        <dbReference type="EMBL" id="RZF62535.1"/>
    </source>
</evidence>
<keyword evidence="4 8" id="KW-0812">Transmembrane</keyword>
<evidence type="ECO:0000259" key="11">
    <source>
        <dbReference type="Pfam" id="PF07715"/>
    </source>
</evidence>
<name>A0A4Q6XRZ6_9SPHI</name>
<dbReference type="EMBL" id="SGIT01000001">
    <property type="protein sequence ID" value="RZF62535.1"/>
    <property type="molecule type" value="Genomic_DNA"/>
</dbReference>
<organism evidence="12 13">
    <name type="scientific">Sphingobacterium corticibacterium</name>
    <dbReference type="NCBI Taxonomy" id="2484746"/>
    <lineage>
        <taxon>Bacteria</taxon>
        <taxon>Pseudomonadati</taxon>
        <taxon>Bacteroidota</taxon>
        <taxon>Sphingobacteriia</taxon>
        <taxon>Sphingobacteriales</taxon>
        <taxon>Sphingobacteriaceae</taxon>
        <taxon>Sphingobacterium</taxon>
    </lineage>
</organism>
<dbReference type="Gene3D" id="2.60.40.1120">
    <property type="entry name" value="Carboxypeptidase-like, regulatory domain"/>
    <property type="match status" value="1"/>
</dbReference>
<evidence type="ECO:0000259" key="10">
    <source>
        <dbReference type="Pfam" id="PF00593"/>
    </source>
</evidence>
<comment type="caution">
    <text evidence="12">The sequence shown here is derived from an EMBL/GenBank/DDBJ whole genome shotgun (WGS) entry which is preliminary data.</text>
</comment>
<dbReference type="InterPro" id="IPR000531">
    <property type="entry name" value="Beta-barrel_TonB"/>
</dbReference>
<dbReference type="InterPro" id="IPR036942">
    <property type="entry name" value="Beta-barrel_TonB_sf"/>
</dbReference>
<dbReference type="SUPFAM" id="SSF56935">
    <property type="entry name" value="Porins"/>
    <property type="match status" value="1"/>
</dbReference>
<evidence type="ECO:0000313" key="13">
    <source>
        <dbReference type="Proteomes" id="UP000292855"/>
    </source>
</evidence>
<comment type="subcellular location">
    <subcellularLocation>
        <location evidence="1 8">Cell outer membrane</location>
        <topology evidence="1 8">Multi-pass membrane protein</topology>
    </subcellularLocation>
</comment>
<evidence type="ECO:0000256" key="8">
    <source>
        <dbReference type="PROSITE-ProRule" id="PRU01360"/>
    </source>
</evidence>
<dbReference type="Gene3D" id="2.170.130.10">
    <property type="entry name" value="TonB-dependent receptor, plug domain"/>
    <property type="match status" value="1"/>
</dbReference>
<feature type="domain" description="TonB-dependent receptor plug" evidence="11">
    <location>
        <begin position="118"/>
        <end position="223"/>
    </location>
</feature>
<evidence type="ECO:0000256" key="5">
    <source>
        <dbReference type="ARBA" id="ARBA00023077"/>
    </source>
</evidence>
<feature type="domain" description="TonB-dependent receptor-like beta-barrel" evidence="10">
    <location>
        <begin position="448"/>
        <end position="886"/>
    </location>
</feature>
<dbReference type="InterPro" id="IPR039426">
    <property type="entry name" value="TonB-dep_rcpt-like"/>
</dbReference>
<dbReference type="Pfam" id="PF13715">
    <property type="entry name" value="CarbopepD_reg_2"/>
    <property type="match status" value="1"/>
</dbReference>
<dbReference type="NCBIfam" id="TIGR04056">
    <property type="entry name" value="OMP_RagA_SusC"/>
    <property type="match status" value="1"/>
</dbReference>
<dbReference type="InterPro" id="IPR008969">
    <property type="entry name" value="CarboxyPept-like_regulatory"/>
</dbReference>
<keyword evidence="3 8" id="KW-1134">Transmembrane beta strand</keyword>
<keyword evidence="7 8" id="KW-0998">Cell outer membrane</keyword>
<dbReference type="RefSeq" id="WP_130140761.1">
    <property type="nucleotide sequence ID" value="NZ_SGIT01000001.1"/>
</dbReference>
<evidence type="ECO:0000256" key="1">
    <source>
        <dbReference type="ARBA" id="ARBA00004571"/>
    </source>
</evidence>
<protein>
    <submittedName>
        <fullName evidence="12">SusC/RagA family TonB-linked outer membrane protein</fullName>
    </submittedName>
</protein>
<dbReference type="InterPro" id="IPR012910">
    <property type="entry name" value="Plug_dom"/>
</dbReference>
<dbReference type="InterPro" id="IPR037066">
    <property type="entry name" value="Plug_dom_sf"/>
</dbReference>
<dbReference type="SUPFAM" id="SSF49464">
    <property type="entry name" value="Carboxypeptidase regulatory domain-like"/>
    <property type="match status" value="1"/>
</dbReference>
<evidence type="ECO:0000256" key="4">
    <source>
        <dbReference type="ARBA" id="ARBA00022692"/>
    </source>
</evidence>
<dbReference type="Proteomes" id="UP000292855">
    <property type="component" value="Unassembled WGS sequence"/>
</dbReference>
<keyword evidence="6 8" id="KW-0472">Membrane</keyword>
<dbReference type="GO" id="GO:0009279">
    <property type="term" value="C:cell outer membrane"/>
    <property type="evidence" value="ECO:0007669"/>
    <property type="project" value="UniProtKB-SubCell"/>
</dbReference>
<dbReference type="AlphaFoldDB" id="A0A4Q6XRZ6"/>
<evidence type="ECO:0000256" key="6">
    <source>
        <dbReference type="ARBA" id="ARBA00023136"/>
    </source>
</evidence>
<accession>A0A4Q6XRZ6</accession>
<evidence type="ECO:0000256" key="3">
    <source>
        <dbReference type="ARBA" id="ARBA00022452"/>
    </source>
</evidence>